<feature type="domain" description="Glycosyltransferase subfamily 4-like N-terminal" evidence="4">
    <location>
        <begin position="194"/>
        <end position="319"/>
    </location>
</feature>
<dbReference type="Gene3D" id="3.40.50.2000">
    <property type="entry name" value="Glycogen Phosphorylase B"/>
    <property type="match status" value="2"/>
</dbReference>
<dbReference type="InterPro" id="IPR001296">
    <property type="entry name" value="Glyco_trans_1"/>
</dbReference>
<dbReference type="InterPro" id="IPR028098">
    <property type="entry name" value="Glyco_trans_4-like_N"/>
</dbReference>
<dbReference type="Proteomes" id="UP000629619">
    <property type="component" value="Unassembled WGS sequence"/>
</dbReference>
<keyword evidence="1" id="KW-0328">Glycosyltransferase</keyword>
<evidence type="ECO:0000313" key="6">
    <source>
        <dbReference type="Proteomes" id="UP000629619"/>
    </source>
</evidence>
<keyword evidence="6" id="KW-1185">Reference proteome</keyword>
<name>A0A919N8T7_9ACTN</name>
<protein>
    <recommendedName>
        <fullName evidence="7">Glycosyltransferase</fullName>
    </recommendedName>
</protein>
<gene>
    <name evidence="5" type="ORF">Asi03nite_39590</name>
</gene>
<dbReference type="RefSeq" id="WP_203681717.1">
    <property type="nucleotide sequence ID" value="NZ_BOMW01000035.1"/>
</dbReference>
<organism evidence="5 6">
    <name type="scientific">Actinoplanes siamensis</name>
    <dbReference type="NCBI Taxonomy" id="1223317"/>
    <lineage>
        <taxon>Bacteria</taxon>
        <taxon>Bacillati</taxon>
        <taxon>Actinomycetota</taxon>
        <taxon>Actinomycetes</taxon>
        <taxon>Micromonosporales</taxon>
        <taxon>Micromonosporaceae</taxon>
        <taxon>Actinoplanes</taxon>
    </lineage>
</organism>
<evidence type="ECO:0000259" key="3">
    <source>
        <dbReference type="Pfam" id="PF00534"/>
    </source>
</evidence>
<evidence type="ECO:0008006" key="7">
    <source>
        <dbReference type="Google" id="ProtNLM"/>
    </source>
</evidence>
<dbReference type="PANTHER" id="PTHR12526">
    <property type="entry name" value="GLYCOSYLTRANSFERASE"/>
    <property type="match status" value="1"/>
</dbReference>
<dbReference type="CDD" id="cd03801">
    <property type="entry name" value="GT4_PimA-like"/>
    <property type="match status" value="1"/>
</dbReference>
<evidence type="ECO:0000313" key="5">
    <source>
        <dbReference type="EMBL" id="GIF06421.1"/>
    </source>
</evidence>
<comment type="caution">
    <text evidence="5">The sequence shown here is derived from an EMBL/GenBank/DDBJ whole genome shotgun (WGS) entry which is preliminary data.</text>
</comment>
<dbReference type="EMBL" id="BOMW01000035">
    <property type="protein sequence ID" value="GIF06421.1"/>
    <property type="molecule type" value="Genomic_DNA"/>
</dbReference>
<sequence length="691" mass="75734">MSESYRSVVYVALGEFRIRAALAYTAEFAAAGARVTLVVGSIPEWKGVKPPPGVTLQRVGDKPWPAVKELLGSADLLVIGDPVAMTIAEQARTAFPRLTVRTDPQGDPARRPAPADLAVVTPWYPSANDTFAGSFVKAAVETVRAEFDSISILNTDHWFYPPWRLTGNLIDITMQRELARYGGVTVQDVPEGELTRVIAPQPRKQPYAIWADEQVRRLRAALPTGQIEAPLVHAHSGHFGGVMAAALARPDARIVVTEHATFLRYVFAQPPARRQYADMLARVETVLCVSGSLRDQIADEFPQFAYKLQVVPNPIDFDRFTVRPSMPEAPNRWVYAGRMLEHKGVQTLVDGFALIAAEDPAVTLTLVGEGKLEDALRDQIRKLGLTDRIEQRPAVAPDDMAALLHEHDLLVHASQLETFGMTMVEAVATGTPVLVAASQGPAETLRGLDGVAGKLFPVTKKPEALAEAFRELRDAWPKLNLAEAREQLRARYGFEAVGRQLMEVYRQPAPQPPAGSVPVPVAEPAERIVVVAIYPPRPARTRDFVKKAREQGFGVDLIVPDPGKWAREADDPGIRVHGLGEEQAGTGGLAPRPAPNTASPMAVALTRTVQGKARTFRRKVTSKVTKAPAALLRPHTMWRHTRGVLPDIDFSKVRRVVVNGVQGERIGWQIARRYPNLHVTIALRLPGDGRE</sequence>
<proteinExistence type="predicted"/>
<dbReference type="Pfam" id="PF00534">
    <property type="entry name" value="Glycos_transf_1"/>
    <property type="match status" value="1"/>
</dbReference>
<reference evidence="5" key="1">
    <citation type="submission" date="2021-01" db="EMBL/GenBank/DDBJ databases">
        <title>Whole genome shotgun sequence of Actinoplanes siamensis NBRC 109076.</title>
        <authorList>
            <person name="Komaki H."/>
            <person name="Tamura T."/>
        </authorList>
    </citation>
    <scope>NUCLEOTIDE SEQUENCE</scope>
    <source>
        <strain evidence="5">NBRC 109076</strain>
    </source>
</reference>
<evidence type="ECO:0000256" key="2">
    <source>
        <dbReference type="ARBA" id="ARBA00022679"/>
    </source>
</evidence>
<keyword evidence="2" id="KW-0808">Transferase</keyword>
<dbReference type="AlphaFoldDB" id="A0A919N8T7"/>
<dbReference type="Pfam" id="PF13439">
    <property type="entry name" value="Glyco_transf_4"/>
    <property type="match status" value="1"/>
</dbReference>
<feature type="domain" description="Glycosyl transferase family 1" evidence="3">
    <location>
        <begin position="327"/>
        <end position="476"/>
    </location>
</feature>
<dbReference type="SUPFAM" id="SSF53756">
    <property type="entry name" value="UDP-Glycosyltransferase/glycogen phosphorylase"/>
    <property type="match status" value="1"/>
</dbReference>
<evidence type="ECO:0000256" key="1">
    <source>
        <dbReference type="ARBA" id="ARBA00022676"/>
    </source>
</evidence>
<accession>A0A919N8T7</accession>
<dbReference type="GO" id="GO:0016757">
    <property type="term" value="F:glycosyltransferase activity"/>
    <property type="evidence" value="ECO:0007669"/>
    <property type="project" value="UniProtKB-KW"/>
</dbReference>
<evidence type="ECO:0000259" key="4">
    <source>
        <dbReference type="Pfam" id="PF13439"/>
    </source>
</evidence>